<evidence type="ECO:0000313" key="1">
    <source>
        <dbReference type="EMBL" id="DAD98735.1"/>
    </source>
</evidence>
<reference evidence="1" key="1">
    <citation type="journal article" date="2021" name="Proc. Natl. Acad. Sci. U.S.A.">
        <title>A Catalog of Tens of Thousands of Viruses from Human Metagenomes Reveals Hidden Associations with Chronic Diseases.</title>
        <authorList>
            <person name="Tisza M.J."/>
            <person name="Buck C.B."/>
        </authorList>
    </citation>
    <scope>NUCLEOTIDE SEQUENCE</scope>
    <source>
        <strain evidence="1">CtPT18</strain>
    </source>
</reference>
<dbReference type="EMBL" id="BK015266">
    <property type="protein sequence ID" value="DAD98735.1"/>
    <property type="molecule type" value="Genomic_DNA"/>
</dbReference>
<name>A0A8S5NWC7_9CAUD</name>
<proteinExistence type="predicted"/>
<accession>A0A8S5NWC7</accession>
<sequence length="226" mass="25170">MSNSPITIVDTATPYLEFIAKTKPDWTRKAMKSVGWMMQKEIKAGIKSGSPGGHKYANFMPPTMRAQFEAAFGAKVRRAYQDGGKAYKEGWGLKSRAQLIAGGVKETTVGYTPLGKMFRAVGYQYDARSQSVKVGWLSSSAKRLGEQIERGYTKQITEPMRKTLFAGGFQLAKGKTSFRIKPRKTFGPMRIALQPKLVPYLESKIGEYALGKSTQFASSRRAYKVR</sequence>
<organism evidence="1">
    <name type="scientific">Myoviridae sp. ctPT18</name>
    <dbReference type="NCBI Taxonomy" id="2825098"/>
    <lineage>
        <taxon>Viruses</taxon>
        <taxon>Duplodnaviria</taxon>
        <taxon>Heunggongvirae</taxon>
        <taxon>Uroviricota</taxon>
        <taxon>Caudoviricetes</taxon>
    </lineage>
</organism>
<protein>
    <submittedName>
        <fullName evidence="1">Uncharacterized protein</fullName>
    </submittedName>
</protein>